<proteinExistence type="predicted"/>
<keyword evidence="2" id="KW-1185">Reference proteome</keyword>
<dbReference type="Proteomes" id="UP000679992">
    <property type="component" value="Unassembled WGS sequence"/>
</dbReference>
<name>A0ABQ4MAD7_9BACL</name>
<dbReference type="EMBL" id="BOSL01000005">
    <property type="protein sequence ID" value="GIP52948.1"/>
    <property type="molecule type" value="Genomic_DNA"/>
</dbReference>
<protein>
    <recommendedName>
        <fullName evidence="3">Sporulation protein</fullName>
    </recommendedName>
</protein>
<evidence type="ECO:0008006" key="3">
    <source>
        <dbReference type="Google" id="ProtNLM"/>
    </source>
</evidence>
<evidence type="ECO:0000313" key="2">
    <source>
        <dbReference type="Proteomes" id="UP000679992"/>
    </source>
</evidence>
<accession>A0ABQ4MAD7</accession>
<sequence>MYEHLKSVTNKSEFISKALDAYISGDKHSEITHDEIRKVVMEILQAQGTLSTALIQPLTPADAMMISEEDVALIADLF</sequence>
<evidence type="ECO:0000313" key="1">
    <source>
        <dbReference type="EMBL" id="GIP52948.1"/>
    </source>
</evidence>
<gene>
    <name evidence="1" type="ORF">J42TS3_19830</name>
</gene>
<comment type="caution">
    <text evidence="1">The sequence shown here is derived from an EMBL/GenBank/DDBJ whole genome shotgun (WGS) entry which is preliminary data.</text>
</comment>
<organism evidence="1 2">
    <name type="scientific">Paenibacillus vini</name>
    <dbReference type="NCBI Taxonomy" id="1476024"/>
    <lineage>
        <taxon>Bacteria</taxon>
        <taxon>Bacillati</taxon>
        <taxon>Bacillota</taxon>
        <taxon>Bacilli</taxon>
        <taxon>Bacillales</taxon>
        <taxon>Paenibacillaceae</taxon>
        <taxon>Paenibacillus</taxon>
    </lineage>
</organism>
<reference evidence="1 2" key="1">
    <citation type="submission" date="2021-03" db="EMBL/GenBank/DDBJ databases">
        <title>Antimicrobial resistance genes in bacteria isolated from Japanese honey, and their potential for conferring macrolide and lincosamide resistance in the American foulbrood pathogen Paenibacillus larvae.</title>
        <authorList>
            <person name="Okamoto M."/>
            <person name="Kumagai M."/>
            <person name="Kanamori H."/>
            <person name="Takamatsu D."/>
        </authorList>
    </citation>
    <scope>NUCLEOTIDE SEQUENCE [LARGE SCALE GENOMIC DNA]</scope>
    <source>
        <strain evidence="1 2">J42TS3</strain>
    </source>
</reference>